<dbReference type="OrthoDB" id="9769862at2"/>
<accession>G5H4Z7</accession>
<feature type="transmembrane region" description="Helical" evidence="6">
    <location>
        <begin position="439"/>
        <end position="460"/>
    </location>
</feature>
<dbReference type="HOGENOM" id="CLU_042154_2_0_10"/>
<comment type="subcellular location">
    <subcellularLocation>
        <location evidence="1">Cell membrane</location>
        <topology evidence="1">Multi-pass membrane protein</topology>
    </subcellularLocation>
</comment>
<evidence type="ECO:0000313" key="7">
    <source>
        <dbReference type="EMBL" id="EHB93514.1"/>
    </source>
</evidence>
<evidence type="ECO:0008006" key="9">
    <source>
        <dbReference type="Google" id="ProtNLM"/>
    </source>
</evidence>
<dbReference type="eggNOG" id="COG2244">
    <property type="taxonomic scope" value="Bacteria"/>
</dbReference>
<feature type="transmembrane region" description="Helical" evidence="6">
    <location>
        <begin position="407"/>
        <end position="427"/>
    </location>
</feature>
<dbReference type="AlphaFoldDB" id="G5H4Z7"/>
<organism evidence="7 8">
    <name type="scientific">Alistipes indistinctus YIT 12060</name>
    <dbReference type="NCBI Taxonomy" id="742725"/>
    <lineage>
        <taxon>Bacteria</taxon>
        <taxon>Pseudomonadati</taxon>
        <taxon>Bacteroidota</taxon>
        <taxon>Bacteroidia</taxon>
        <taxon>Bacteroidales</taxon>
        <taxon>Rikenellaceae</taxon>
        <taxon>Alistipes</taxon>
    </lineage>
</organism>
<feature type="transmembrane region" description="Helical" evidence="6">
    <location>
        <begin position="466"/>
        <end position="484"/>
    </location>
</feature>
<keyword evidence="4 6" id="KW-1133">Transmembrane helix</keyword>
<feature type="transmembrane region" description="Helical" evidence="6">
    <location>
        <begin position="133"/>
        <end position="157"/>
    </location>
</feature>
<feature type="transmembrane region" description="Helical" evidence="6">
    <location>
        <begin position="193"/>
        <end position="212"/>
    </location>
</feature>
<dbReference type="EMBL" id="ADLD01000002">
    <property type="protein sequence ID" value="EHB93514.1"/>
    <property type="molecule type" value="Genomic_DNA"/>
</dbReference>
<feature type="transmembrane region" description="Helical" evidence="6">
    <location>
        <begin position="275"/>
        <end position="294"/>
    </location>
</feature>
<keyword evidence="3 6" id="KW-0812">Transmembrane</keyword>
<evidence type="ECO:0000256" key="2">
    <source>
        <dbReference type="ARBA" id="ARBA00022475"/>
    </source>
</evidence>
<evidence type="ECO:0000313" key="8">
    <source>
        <dbReference type="Proteomes" id="UP000006008"/>
    </source>
</evidence>
<feature type="transmembrane region" description="Helical" evidence="6">
    <location>
        <begin position="233"/>
        <end position="255"/>
    </location>
</feature>
<evidence type="ECO:0000256" key="4">
    <source>
        <dbReference type="ARBA" id="ARBA00022989"/>
    </source>
</evidence>
<proteinExistence type="predicted"/>
<reference evidence="7 8" key="1">
    <citation type="submission" date="2011-08" db="EMBL/GenBank/DDBJ databases">
        <title>The Genome Sequence of Alistipes indistinctus YIT 12060.</title>
        <authorList>
            <consortium name="The Broad Institute Genome Sequencing Platform"/>
            <person name="Earl A."/>
            <person name="Ward D."/>
            <person name="Feldgarden M."/>
            <person name="Gevers D."/>
            <person name="Morotomi M."/>
            <person name="Young S.K."/>
            <person name="Zeng Q."/>
            <person name="Gargeya S."/>
            <person name="Fitzgerald M."/>
            <person name="Haas B."/>
            <person name="Abouelleil A."/>
            <person name="Alvarado L."/>
            <person name="Arachchi H.M."/>
            <person name="Berlin A."/>
            <person name="Brown A."/>
            <person name="Chapman S.B."/>
            <person name="Chen Z."/>
            <person name="Dunbar C."/>
            <person name="Freedman E."/>
            <person name="Gearin G."/>
            <person name="Gellesch M."/>
            <person name="Goldberg J."/>
            <person name="Griggs A."/>
            <person name="Gujja S."/>
            <person name="Heiman D."/>
            <person name="Howarth C."/>
            <person name="Larson L."/>
            <person name="Lui A."/>
            <person name="MacDonald P.J.P."/>
            <person name="Montmayeur A."/>
            <person name="Murphy C."/>
            <person name="Neiman D."/>
            <person name="Pearson M."/>
            <person name="Priest M."/>
            <person name="Roberts A."/>
            <person name="Saif S."/>
            <person name="Shea T."/>
            <person name="Shenoy N."/>
            <person name="Sisk P."/>
            <person name="Stolte C."/>
            <person name="Sykes S."/>
            <person name="Wortman J."/>
            <person name="Nusbaum C."/>
            <person name="Birren B."/>
        </authorList>
    </citation>
    <scope>NUCLEOTIDE SEQUENCE [LARGE SCALE GENOMIC DNA]</scope>
    <source>
        <strain evidence="7 8">YIT 12060</strain>
    </source>
</reference>
<feature type="transmembrane region" description="Helical" evidence="6">
    <location>
        <begin position="169"/>
        <end position="187"/>
    </location>
</feature>
<gene>
    <name evidence="7" type="ORF">HMPREF9450_00007</name>
</gene>
<dbReference type="GO" id="GO:0005886">
    <property type="term" value="C:plasma membrane"/>
    <property type="evidence" value="ECO:0007669"/>
    <property type="project" value="UniProtKB-SubCell"/>
</dbReference>
<dbReference type="PANTHER" id="PTHR30250:SF11">
    <property type="entry name" value="O-ANTIGEN TRANSPORTER-RELATED"/>
    <property type="match status" value="1"/>
</dbReference>
<feature type="transmembrane region" description="Helical" evidence="6">
    <location>
        <begin position="380"/>
        <end position="401"/>
    </location>
</feature>
<dbReference type="PATRIC" id="fig|742725.3.peg.4"/>
<feature type="transmembrane region" description="Helical" evidence="6">
    <location>
        <begin position="104"/>
        <end position="121"/>
    </location>
</feature>
<evidence type="ECO:0000256" key="3">
    <source>
        <dbReference type="ARBA" id="ARBA00022692"/>
    </source>
</evidence>
<comment type="caution">
    <text evidence="7">The sequence shown here is derived from an EMBL/GenBank/DDBJ whole genome shotgun (WGS) entry which is preliminary data.</text>
</comment>
<keyword evidence="2" id="KW-1003">Cell membrane</keyword>
<dbReference type="PANTHER" id="PTHR30250">
    <property type="entry name" value="PST FAMILY PREDICTED COLANIC ACID TRANSPORTER"/>
    <property type="match status" value="1"/>
</dbReference>
<keyword evidence="5 6" id="KW-0472">Membrane</keyword>
<feature type="transmembrane region" description="Helical" evidence="6">
    <location>
        <begin position="315"/>
        <end position="340"/>
    </location>
</feature>
<sequence length="506" mass="54349">MQQGMTENTSGADTSYEQALKSTGIVGGAQFLTILITVVKTKIVALLLGPAGVGVLGLLQGIVDMVRNATGLGIHFSAVKDVAAANASRDGQRIGRTIRILRRWVWGTGLLGMTVAIALSIPLSRFSFGSAEYAVPIVLVSVVLLLTSLQEGQLALLQGLRMIGKMAKAKVAGAVAGFVLTVPMYWWLGVKGIVPAMILTAAAMLAISWWFVRGIRVEPAKLTPKETFRGGLSIAKLGFFIVVTTFASTATMYIVRSFVSQKMGTDGVGMFQAAWNISNVYVGLITSAMLADFFPRLSERSNDHAAMARLTNEQGEIALIIGAPMVAGILLFIPAVLNILYSSQFMAATAILQWQMAGAFTGFLAWPLGVIFLAKGKGHYCILTDGVWCAAYLSIVFAGWNRFGLEILGIAAICSSFAKLVLVYVLVRTQFRFRWSRRNLRLIGLYGGLIAGALLTVLLASGWVKYAIGGAIVLIVCCISYRHLNEVVAVSSLITQIRRRIGGKRS</sequence>
<evidence type="ECO:0000256" key="5">
    <source>
        <dbReference type="ARBA" id="ARBA00023136"/>
    </source>
</evidence>
<protein>
    <recommendedName>
        <fullName evidence="9">Polysaccharide biosynthesis protein C-terminal domain-containing protein</fullName>
    </recommendedName>
</protein>
<name>G5H4Z7_9BACT</name>
<dbReference type="InterPro" id="IPR050833">
    <property type="entry name" value="Poly_Biosynth_Transport"/>
</dbReference>
<feature type="transmembrane region" description="Helical" evidence="6">
    <location>
        <begin position="352"/>
        <end position="373"/>
    </location>
</feature>
<dbReference type="Proteomes" id="UP000006008">
    <property type="component" value="Unassembled WGS sequence"/>
</dbReference>
<evidence type="ECO:0000256" key="6">
    <source>
        <dbReference type="SAM" id="Phobius"/>
    </source>
</evidence>
<dbReference type="Pfam" id="PF13440">
    <property type="entry name" value="Polysacc_synt_3"/>
    <property type="match status" value="1"/>
</dbReference>
<evidence type="ECO:0000256" key="1">
    <source>
        <dbReference type="ARBA" id="ARBA00004651"/>
    </source>
</evidence>
<keyword evidence="8" id="KW-1185">Reference proteome</keyword>
<dbReference type="STRING" id="742725.HMPREF9450_00007"/>